<dbReference type="InterPro" id="IPR023214">
    <property type="entry name" value="HAD_sf"/>
</dbReference>
<reference evidence="2 3" key="1">
    <citation type="journal article" date="2018" name="Nat. Biotechnol.">
        <title>A standardized bacterial taxonomy based on genome phylogeny substantially revises the tree of life.</title>
        <authorList>
            <person name="Parks D.H."/>
            <person name="Chuvochina M."/>
            <person name="Waite D.W."/>
            <person name="Rinke C."/>
            <person name="Skarshewski A."/>
            <person name="Chaumeil P.A."/>
            <person name="Hugenholtz P."/>
        </authorList>
    </citation>
    <scope>NUCLEOTIDE SEQUENCE [LARGE SCALE GENOMIC DNA]</scope>
    <source>
        <strain evidence="2">UBA10227</strain>
    </source>
</reference>
<protein>
    <submittedName>
        <fullName evidence="2">Uncharacterized protein</fullName>
    </submittedName>
</protein>
<dbReference type="InterPro" id="IPR036412">
    <property type="entry name" value="HAD-like_sf"/>
</dbReference>
<dbReference type="Pfam" id="PF06941">
    <property type="entry name" value="NT5C"/>
    <property type="match status" value="1"/>
</dbReference>
<dbReference type="Proteomes" id="UP000263268">
    <property type="component" value="Unassembled WGS sequence"/>
</dbReference>
<name>A0A3D6BTZ5_9FLAO</name>
<dbReference type="GO" id="GO:0009264">
    <property type="term" value="P:deoxyribonucleotide catabolic process"/>
    <property type="evidence" value="ECO:0007669"/>
    <property type="project" value="InterPro"/>
</dbReference>
<accession>A0A3D6BTZ5</accession>
<dbReference type="SUPFAM" id="SSF56784">
    <property type="entry name" value="HAD-like"/>
    <property type="match status" value="1"/>
</dbReference>
<dbReference type="GO" id="GO:0008253">
    <property type="term" value="F:5'-nucleotidase activity"/>
    <property type="evidence" value="ECO:0007669"/>
    <property type="project" value="InterPro"/>
</dbReference>
<evidence type="ECO:0000313" key="3">
    <source>
        <dbReference type="Proteomes" id="UP000263268"/>
    </source>
</evidence>
<evidence type="ECO:0000256" key="1">
    <source>
        <dbReference type="ARBA" id="ARBA00009589"/>
    </source>
</evidence>
<organism evidence="2 3">
    <name type="scientific">Xanthomarina gelatinilytica</name>
    <dbReference type="NCBI Taxonomy" id="1137281"/>
    <lineage>
        <taxon>Bacteria</taxon>
        <taxon>Pseudomonadati</taxon>
        <taxon>Bacteroidota</taxon>
        <taxon>Flavobacteriia</taxon>
        <taxon>Flavobacteriales</taxon>
        <taxon>Flavobacteriaceae</taxon>
        <taxon>Xanthomarina</taxon>
    </lineage>
</organism>
<dbReference type="InterPro" id="IPR010708">
    <property type="entry name" value="5'(3')-deoxyribonucleotidase"/>
</dbReference>
<comment type="caution">
    <text evidence="2">The sequence shown here is derived from an EMBL/GenBank/DDBJ whole genome shotgun (WGS) entry which is preliminary data.</text>
</comment>
<proteinExistence type="inferred from homology"/>
<dbReference type="Gene3D" id="3.40.50.1000">
    <property type="entry name" value="HAD superfamily/HAD-like"/>
    <property type="match status" value="1"/>
</dbReference>
<sequence>MMILTDCDGVLLSWVHSFDWWMKRKGYKKKRMSYNVAQQYDISEDKADVLVRHFNESAAIGFLPPIGDAIKYVRKLHEEHGAIFHCITSFGLERYSKKLREKNLSRVFGNTVFERIHCVDTYASKTEALKRYEDSGLPWIEDKPENAEAGAKAGLQSFLINRPYNIHYKVSDDVTRVNNWKDIYEYIAH</sequence>
<comment type="similarity">
    <text evidence="1">Belongs to the 5'(3')-deoxyribonucleotidase family.</text>
</comment>
<dbReference type="AlphaFoldDB" id="A0A3D6BTZ5"/>
<dbReference type="EMBL" id="DPRK01000206">
    <property type="protein sequence ID" value="HCY82438.1"/>
    <property type="molecule type" value="Genomic_DNA"/>
</dbReference>
<gene>
    <name evidence="2" type="ORF">DHV22_12985</name>
</gene>
<evidence type="ECO:0000313" key="2">
    <source>
        <dbReference type="EMBL" id="HCY82438.1"/>
    </source>
</evidence>